<sequence>MQTSITIQKHPELSDSSNYELLRQEGLNAIQQLASRWWTDYNIHDPGITQLELLCYALTDLGYRTSLDIKDLLAVPVNTPFDPKRQAFYTAREILTTNPWTVNDFRKLLIDIDGVKNGWLACKQCACDDLYIYANCKKSALQYEVTEHKITIKGLYDVLIEFEDEEGVGNLNSGKIKYNFGFTAGSNFATANIEMRLPSWEMIDSKAIISRYFQNDMVSWQKFLQLVHPGSTVTSIDVHFISGTAALDADITTDKLASRLRKPVYATFTVHYSPAADIASPILPAEIKFSDIPLTVWFNSDSDRKAMALDDLKTAISDASASGILSKYIDKIRRANEIIATTTQVLHQHRNLSEDYCTIKAIETEDIGVCTDMEVAPDVDIEAVLAEAYYQIDQYFSADIKFYSLTQLLAKGKAVDEIFEGPQLDNGFIEDEQLESTNLRRTLYTSDIINILMDIPGVKAVKNFALTRYNEDGLLVESQPWSLDVTYNHQPRLYVEASKFLVFKNGLPFLPDRLELADTMQVIIGTNAQPKLAVTDKDLPVPQGNYYDLTSYYPLQYSLPLTYGVGFDGLPSAASAKRRAQAKQLKAYLLFFEQMLVNYLEQLAHVKDLFAVDDTVTHSYFSHLFTNAEINGLNDIVNTSLTANVLQDLEETNTVFLDRRNRFLDHLLARFSETFSEYALMLYSYSQSKAVAQDELIKDKIAFLKDYPFMSYNKARSFNYKDPTKVCDPTNIAGLTTRIRRVLGMPDAEKIFVVEHLLLRPRIKPSTLIPKGDPLLSICIGPNCELCGEEDPYSFRLTVVLNGETGLANSGIAFRRFAEQTIRKEIPAHLAIKICWVEKAKLDEFETKYCAWLKELSKVVPDTVTLSNLLTDLLAVFTKLKNVYPAASLHDCEDGNDENRVFLNQTII</sequence>
<evidence type="ECO:0000313" key="1">
    <source>
        <dbReference type="EMBL" id="OQP49216.1"/>
    </source>
</evidence>
<proteinExistence type="predicted"/>
<organism evidence="1 2">
    <name type="scientific">Niastella koreensis</name>
    <dbReference type="NCBI Taxonomy" id="354356"/>
    <lineage>
        <taxon>Bacteria</taxon>
        <taxon>Pseudomonadati</taxon>
        <taxon>Bacteroidota</taxon>
        <taxon>Chitinophagia</taxon>
        <taxon>Chitinophagales</taxon>
        <taxon>Chitinophagaceae</taxon>
        <taxon>Niastella</taxon>
    </lineage>
</organism>
<accession>A0ABX3NXN2</accession>
<keyword evidence="2" id="KW-1185">Reference proteome</keyword>
<protein>
    <recommendedName>
        <fullName evidence="3">Baseplate protein J-like domain-containing protein</fullName>
    </recommendedName>
</protein>
<comment type="caution">
    <text evidence="1">The sequence shown here is derived from an EMBL/GenBank/DDBJ whole genome shotgun (WGS) entry which is preliminary data.</text>
</comment>
<reference evidence="1 2" key="1">
    <citation type="submission" date="2016-04" db="EMBL/GenBank/DDBJ databases">
        <authorList>
            <person name="Chen L."/>
            <person name="Zhuang W."/>
            <person name="Wang G."/>
        </authorList>
    </citation>
    <scope>NUCLEOTIDE SEQUENCE [LARGE SCALE GENOMIC DNA]</scope>
    <source>
        <strain evidence="2">GR20</strain>
    </source>
</reference>
<name>A0ABX3NXN2_9BACT</name>
<evidence type="ECO:0000313" key="2">
    <source>
        <dbReference type="Proteomes" id="UP000192277"/>
    </source>
</evidence>
<evidence type="ECO:0008006" key="3">
    <source>
        <dbReference type="Google" id="ProtNLM"/>
    </source>
</evidence>
<dbReference type="Proteomes" id="UP000192277">
    <property type="component" value="Unassembled WGS sequence"/>
</dbReference>
<dbReference type="EMBL" id="LWBO01000011">
    <property type="protein sequence ID" value="OQP49216.1"/>
    <property type="molecule type" value="Genomic_DNA"/>
</dbReference>
<gene>
    <name evidence="1" type="ORF">A4D02_29940</name>
</gene>
<dbReference type="RefSeq" id="WP_014216785.1">
    <property type="nucleotide sequence ID" value="NZ_LWBO01000011.1"/>
</dbReference>